<reference evidence="3" key="1">
    <citation type="submission" date="2018-05" db="EMBL/GenBank/DDBJ databases">
        <authorList>
            <person name="Lanie J.A."/>
            <person name="Ng W.-L."/>
            <person name="Kazmierczak K.M."/>
            <person name="Andrzejewski T.M."/>
            <person name="Davidsen T.M."/>
            <person name="Wayne K.J."/>
            <person name="Tettelin H."/>
            <person name="Glass J.I."/>
            <person name="Rusch D."/>
            <person name="Podicherti R."/>
            <person name="Tsui H.-C.T."/>
            <person name="Winkler M.E."/>
        </authorList>
    </citation>
    <scope>NUCLEOTIDE SEQUENCE</scope>
</reference>
<dbReference type="Pfam" id="PF02657">
    <property type="entry name" value="SufE"/>
    <property type="match status" value="1"/>
</dbReference>
<proteinExistence type="inferred from homology"/>
<comment type="similarity">
    <text evidence="1">Belongs to the SufE family.</text>
</comment>
<dbReference type="SUPFAM" id="SSF82649">
    <property type="entry name" value="SufE/NifU"/>
    <property type="match status" value="1"/>
</dbReference>
<organism evidence="3">
    <name type="scientific">marine metagenome</name>
    <dbReference type="NCBI Taxonomy" id="408172"/>
    <lineage>
        <taxon>unclassified sequences</taxon>
        <taxon>metagenomes</taxon>
        <taxon>ecological metagenomes</taxon>
    </lineage>
</organism>
<evidence type="ECO:0000256" key="1">
    <source>
        <dbReference type="ARBA" id="ARBA00010282"/>
    </source>
</evidence>
<dbReference type="PANTHER" id="PTHR43597:SF5">
    <property type="entry name" value="SUFE-LIKE PROTEIN 2, CHLOROPLASTIC"/>
    <property type="match status" value="1"/>
</dbReference>
<evidence type="ECO:0000259" key="2">
    <source>
        <dbReference type="Pfam" id="PF02657"/>
    </source>
</evidence>
<dbReference type="PANTHER" id="PTHR43597">
    <property type="entry name" value="SULFUR ACCEPTOR PROTEIN CSDE"/>
    <property type="match status" value="1"/>
</dbReference>
<gene>
    <name evidence="3" type="ORF">METZ01_LOCUS128434</name>
</gene>
<accession>A0A381YFA4</accession>
<feature type="domain" description="Fe-S metabolism associated" evidence="2">
    <location>
        <begin position="2"/>
        <end position="117"/>
    </location>
</feature>
<dbReference type="AlphaFoldDB" id="A0A381YFA4"/>
<protein>
    <recommendedName>
        <fullName evidence="2">Fe-S metabolism associated domain-containing protein</fullName>
    </recommendedName>
</protein>
<sequence length="125" mass="14487">MDTFDDTMEKYKFLLDQGKKAKTFPEEFRQDTFKVSGCQAQVWLVPYIKENKIYFHSDSDAFISKGMITILCDIYGGRNPNEIVKTNFDLLKTLKLDNLLTPGRRNGVYAMLMKIKEHANAHIKT</sequence>
<dbReference type="InterPro" id="IPR003808">
    <property type="entry name" value="Fe-S_metab-assoc_dom"/>
</dbReference>
<evidence type="ECO:0000313" key="3">
    <source>
        <dbReference type="EMBL" id="SVA75580.1"/>
    </source>
</evidence>
<name>A0A381YFA4_9ZZZZ</name>
<dbReference type="Gene3D" id="3.90.1010.10">
    <property type="match status" value="1"/>
</dbReference>
<dbReference type="EMBL" id="UINC01018077">
    <property type="protein sequence ID" value="SVA75580.1"/>
    <property type="molecule type" value="Genomic_DNA"/>
</dbReference>